<dbReference type="InterPro" id="IPR036075">
    <property type="entry name" value="ARMT-1-like_metal-bd_sf"/>
</dbReference>
<dbReference type="InterPro" id="IPR014444">
    <property type="entry name" value="PH1575-like"/>
</dbReference>
<dbReference type="OrthoDB" id="359165at2157"/>
<gene>
    <name evidence="2" type="ordered locus">Arcpr_0703</name>
</gene>
<dbReference type="InterPro" id="IPR002791">
    <property type="entry name" value="ARMT1-like_metal-bd"/>
</dbReference>
<accession>D2RHJ2</accession>
<proteinExistence type="predicted"/>
<feature type="domain" description="Damage-control phosphatase ARMT1-like metal-binding" evidence="1">
    <location>
        <begin position="5"/>
        <end position="283"/>
    </location>
</feature>
<dbReference type="eggNOG" id="arCOG04410">
    <property type="taxonomic scope" value="Archaea"/>
</dbReference>
<dbReference type="PaxDb" id="572546-Arcpr_0703"/>
<organism evidence="2 3">
    <name type="scientific">Archaeoglobus profundus (strain DSM 5631 / JCM 9629 / NBRC 100127 / Av18)</name>
    <dbReference type="NCBI Taxonomy" id="572546"/>
    <lineage>
        <taxon>Archaea</taxon>
        <taxon>Methanobacteriati</taxon>
        <taxon>Methanobacteriota</taxon>
        <taxon>Archaeoglobi</taxon>
        <taxon>Archaeoglobales</taxon>
        <taxon>Archaeoglobaceae</taxon>
        <taxon>Archaeoglobus</taxon>
    </lineage>
</organism>
<dbReference type="Gene3D" id="1.10.285.20">
    <property type="entry name" value="Uncharacterised protein PF01937, DUF89, domain 2"/>
    <property type="match status" value="1"/>
</dbReference>
<keyword evidence="3" id="KW-1185">Reference proteome</keyword>
<dbReference type="RefSeq" id="WP_012940103.1">
    <property type="nucleotide sequence ID" value="NC_013741.1"/>
</dbReference>
<dbReference type="SUPFAM" id="SSF111321">
    <property type="entry name" value="AF1104-like"/>
    <property type="match status" value="1"/>
</dbReference>
<name>D2RHJ2_ARCPA</name>
<evidence type="ECO:0000313" key="3">
    <source>
        <dbReference type="Proteomes" id="UP000001901"/>
    </source>
</evidence>
<dbReference type="STRING" id="572546.Arcpr_0703"/>
<dbReference type="PIRSF" id="PIRSF006593">
    <property type="entry name" value="UCP006593"/>
    <property type="match status" value="1"/>
</dbReference>
<sequence>MRIYPICPACLLNRAYMESRFVTDDEELIFKAVGVALKVLAEKYFTRSINAHIATEMHRKVYEVLGVEDPYKEVKEKANKVAMENLPIVKAFVENQPDTFRASAIASIIANTFDYGVMGHEVEDEDFLTFFIREFKKGLKIDDLDEIRELCKGKVCYLTDNCGEIVIDTLFMKEIKKICERLTVVVRGKPIISDATLEDALAVGVDKIADEILTNGEGAIGIIEEELPPETLERLESADVIIAKGMANYESLSDSRFKPIAFLLKAKCKPVAMDLGVEVGDMIAMLRR</sequence>
<dbReference type="NCBIfam" id="NF041594">
    <property type="entry name" value="dam_ctlPhtase_Archglob"/>
    <property type="match status" value="1"/>
</dbReference>
<dbReference type="EMBL" id="CP001857">
    <property type="protein sequence ID" value="ADB57767.1"/>
    <property type="molecule type" value="Genomic_DNA"/>
</dbReference>
<dbReference type="HOGENOM" id="CLU_071520_1_0_2"/>
<protein>
    <recommendedName>
        <fullName evidence="1">Damage-control phosphatase ARMT1-like metal-binding domain-containing protein</fullName>
    </recommendedName>
</protein>
<dbReference type="GeneID" id="8739363"/>
<evidence type="ECO:0000313" key="2">
    <source>
        <dbReference type="EMBL" id="ADB57767.1"/>
    </source>
</evidence>
<dbReference type="Gene3D" id="3.40.50.10880">
    <property type="entry name" value="Uncharacterised protein PF01937, DUF89, domain 3"/>
    <property type="match status" value="1"/>
</dbReference>
<dbReference type="AlphaFoldDB" id="D2RHJ2"/>
<reference evidence="2 3" key="1">
    <citation type="journal article" date="2010" name="Stand. Genomic Sci.">
        <title>Complete genome sequence of Archaeoglobus profundus type strain (AV18).</title>
        <authorList>
            <person name="von Jan M."/>
            <person name="Lapidus A."/>
            <person name="Del Rio T.G."/>
            <person name="Copeland A."/>
            <person name="Tice H."/>
            <person name="Cheng J.F."/>
            <person name="Lucas S."/>
            <person name="Chen F."/>
            <person name="Nolan M."/>
            <person name="Goodwin L."/>
            <person name="Han C."/>
            <person name="Pitluck S."/>
            <person name="Liolios K."/>
            <person name="Ivanova N."/>
            <person name="Mavromatis K."/>
            <person name="Ovchinnikova G."/>
            <person name="Chertkov O."/>
            <person name="Pati A."/>
            <person name="Chen A."/>
            <person name="Palaniappan K."/>
            <person name="Land M."/>
            <person name="Hauser L."/>
            <person name="Chang Y.J."/>
            <person name="Jeffries C.D."/>
            <person name="Saunders E."/>
            <person name="Brettin T."/>
            <person name="Detter J.C."/>
            <person name="Chain P."/>
            <person name="Eichinger K."/>
            <person name="Huber H."/>
            <person name="Spring S."/>
            <person name="Rohde M."/>
            <person name="Goker M."/>
            <person name="Wirth R."/>
            <person name="Woyke T."/>
            <person name="Bristow J."/>
            <person name="Eisen J.A."/>
            <person name="Markowitz V."/>
            <person name="Hugenholtz P."/>
            <person name="Kyrpides N.C."/>
            <person name="Klenk H.P."/>
        </authorList>
    </citation>
    <scope>NUCLEOTIDE SEQUENCE [LARGE SCALE GENOMIC DNA]</scope>
    <source>
        <strain evidence="3">DSM 5631 / JCM 9629 / NBRC 100127 / Av18</strain>
    </source>
</reference>
<evidence type="ECO:0000259" key="1">
    <source>
        <dbReference type="Pfam" id="PF01937"/>
    </source>
</evidence>
<dbReference type="Pfam" id="PF01937">
    <property type="entry name" value="ARMT1-like_dom"/>
    <property type="match status" value="1"/>
</dbReference>
<dbReference type="KEGG" id="apo:Arcpr_0703"/>
<dbReference type="InterPro" id="IPR053682">
    <property type="entry name" value="Damage-ctrl_phosphatase"/>
</dbReference>
<dbReference type="Proteomes" id="UP000001901">
    <property type="component" value="Chromosome"/>
</dbReference>
<dbReference type="Gene3D" id="1.10.8.380">
    <property type="entry name" value="Uncharacterised protein PF01937, DUF89, domain 1"/>
    <property type="match status" value="1"/>
</dbReference>